<dbReference type="AlphaFoldDB" id="A0A249MVF0"/>
<evidence type="ECO:0000256" key="1">
    <source>
        <dbReference type="SAM" id="Coils"/>
    </source>
</evidence>
<sequence length="131" mass="14478">MSAFPDSALDGAIDRIKSLARDHVERVYEEILCSAQEYLVDNAQYNIQARIDCAERGRQAAEAEQARLEAENADLKSSVIAFCAPWAGTYAHSLGLPDGQLHPAHYDILEKCGARLVDFTRADMPNAEELI</sequence>
<dbReference type="Proteomes" id="UP000217141">
    <property type="component" value="Chromosome I"/>
</dbReference>
<accession>A0A249MVF0</accession>
<name>A0A249MVF0_SPHXE</name>
<evidence type="ECO:0000313" key="3">
    <source>
        <dbReference type="Proteomes" id="UP000217141"/>
    </source>
</evidence>
<proteinExistence type="predicted"/>
<protein>
    <submittedName>
        <fullName evidence="2">Uncharacterized protein</fullName>
    </submittedName>
</protein>
<organism evidence="2 3">
    <name type="scientific">Sphingobium xenophagum</name>
    <dbReference type="NCBI Taxonomy" id="121428"/>
    <lineage>
        <taxon>Bacteria</taxon>
        <taxon>Pseudomonadati</taxon>
        <taxon>Pseudomonadota</taxon>
        <taxon>Alphaproteobacteria</taxon>
        <taxon>Sphingomonadales</taxon>
        <taxon>Sphingomonadaceae</taxon>
        <taxon>Sphingobium</taxon>
    </lineage>
</organism>
<reference evidence="2 3" key="1">
    <citation type="submission" date="2017-08" db="EMBL/GenBank/DDBJ databases">
        <title>Whole Genome Sequence of Sphingobium hydrophobicum C1: Insights into Adaption to the Electronic-waste Contaminated Sediment.</title>
        <authorList>
            <person name="Song D."/>
            <person name="Chen X."/>
            <person name="Xu M."/>
        </authorList>
    </citation>
    <scope>NUCLEOTIDE SEQUENCE [LARGE SCALE GENOMIC DNA]</scope>
    <source>
        <strain evidence="2 3">C1</strain>
    </source>
</reference>
<feature type="coiled-coil region" evidence="1">
    <location>
        <begin position="51"/>
        <end position="78"/>
    </location>
</feature>
<dbReference type="KEGG" id="shyd:CJD35_13535"/>
<keyword evidence="1" id="KW-0175">Coiled coil</keyword>
<gene>
    <name evidence="2" type="ORF">CJD35_13535</name>
</gene>
<dbReference type="RefSeq" id="WP_095687122.1">
    <property type="nucleotide sequence ID" value="NZ_CP022745.1"/>
</dbReference>
<evidence type="ECO:0000313" key="2">
    <source>
        <dbReference type="EMBL" id="ASY45340.1"/>
    </source>
</evidence>
<dbReference type="EMBL" id="CP022745">
    <property type="protein sequence ID" value="ASY45340.1"/>
    <property type="molecule type" value="Genomic_DNA"/>
</dbReference>